<dbReference type="Gene3D" id="2.160.10.10">
    <property type="entry name" value="Hexapeptide repeat proteins"/>
    <property type="match status" value="1"/>
</dbReference>
<sequence length="168" mass="17764">MVHRPDIHPDAFIAPGATVIGRVTVERQASIWYGTVVRGDIEPIHIGEATNIQDSSVIHIDPGLPTRIGARVGVGHRCLLHGCVVEDDCLIGMGSIVLSGAVIETGSVIAAGALITEGTRVPAGSLVIGVPAKVVRPVDDELRQRIARTIRDYRELARAHKAGDYASA</sequence>
<proteinExistence type="predicted"/>
<dbReference type="AlphaFoldDB" id="A0AAE5C8B7"/>
<gene>
    <name evidence="1" type="ORF">GWO12_04410</name>
</gene>
<name>A0AAE5C8B7_9BACT</name>
<protein>
    <submittedName>
        <fullName evidence="1">Gamma carbonic anhydrase family protein</fullName>
    </submittedName>
</protein>
<dbReference type="EMBL" id="JAACAK010000036">
    <property type="protein sequence ID" value="NIR74341.1"/>
    <property type="molecule type" value="Genomic_DNA"/>
</dbReference>
<evidence type="ECO:0000313" key="2">
    <source>
        <dbReference type="Proteomes" id="UP000702544"/>
    </source>
</evidence>
<dbReference type="Proteomes" id="UP000702544">
    <property type="component" value="Unassembled WGS sequence"/>
</dbReference>
<accession>A0AAE5C8B7</accession>
<dbReference type="InterPro" id="IPR001451">
    <property type="entry name" value="Hexapep"/>
</dbReference>
<dbReference type="SUPFAM" id="SSF51161">
    <property type="entry name" value="Trimeric LpxA-like enzymes"/>
    <property type="match status" value="1"/>
</dbReference>
<dbReference type="Pfam" id="PF00132">
    <property type="entry name" value="Hexapep"/>
    <property type="match status" value="1"/>
</dbReference>
<comment type="caution">
    <text evidence="1">The sequence shown here is derived from an EMBL/GenBank/DDBJ whole genome shotgun (WGS) entry which is preliminary data.</text>
</comment>
<dbReference type="PANTHER" id="PTHR13061:SF29">
    <property type="entry name" value="GAMMA CARBONIC ANHYDRASE-LIKE 1, MITOCHONDRIAL-RELATED"/>
    <property type="match status" value="1"/>
</dbReference>
<dbReference type="PANTHER" id="PTHR13061">
    <property type="entry name" value="DYNACTIN SUBUNIT P25"/>
    <property type="match status" value="1"/>
</dbReference>
<dbReference type="InterPro" id="IPR047324">
    <property type="entry name" value="LbH_gamma_CA-like"/>
</dbReference>
<dbReference type="CDD" id="cd04645">
    <property type="entry name" value="LbH_gamma_CA_like"/>
    <property type="match status" value="1"/>
</dbReference>
<reference evidence="1 2" key="1">
    <citation type="submission" date="2020-01" db="EMBL/GenBank/DDBJ databases">
        <title>Genomes assembled from Gulf of Kutch pelagic sediment metagenomes.</title>
        <authorList>
            <person name="Chandrashekar M."/>
            <person name="Mahajan M.S."/>
            <person name="Dave K.J."/>
            <person name="Vatsa P."/>
            <person name="Nathani N.M."/>
        </authorList>
    </citation>
    <scope>NUCLEOTIDE SEQUENCE [LARGE SCALE GENOMIC DNA]</scope>
    <source>
        <strain evidence="1">KS3-K002</strain>
    </source>
</reference>
<evidence type="ECO:0000313" key="1">
    <source>
        <dbReference type="EMBL" id="NIR74341.1"/>
    </source>
</evidence>
<dbReference type="InterPro" id="IPR011004">
    <property type="entry name" value="Trimer_LpxA-like_sf"/>
</dbReference>
<organism evidence="1 2">
    <name type="scientific">Candidatus Kutchimonas denitrificans</name>
    <dbReference type="NCBI Taxonomy" id="3056748"/>
    <lineage>
        <taxon>Bacteria</taxon>
        <taxon>Pseudomonadati</taxon>
        <taxon>Gemmatimonadota</taxon>
        <taxon>Gemmatimonadia</taxon>
        <taxon>Candidatus Palauibacterales</taxon>
        <taxon>Candidatus Palauibacteraceae</taxon>
        <taxon>Candidatus Kutchimonas</taxon>
    </lineage>
</organism>
<dbReference type="InterPro" id="IPR050484">
    <property type="entry name" value="Transf_Hexapept/Carb_Anhydrase"/>
</dbReference>